<reference evidence="4 5" key="1">
    <citation type="submission" date="2020-02" db="EMBL/GenBank/DDBJ databases">
        <title>Comparative genomics of the hypocrealean fungal genus Beauvera.</title>
        <authorList>
            <person name="Showalter D.N."/>
            <person name="Bushley K.E."/>
            <person name="Rehner S.A."/>
        </authorList>
    </citation>
    <scope>NUCLEOTIDE SEQUENCE [LARGE SCALE GENOMIC DNA]</scope>
    <source>
        <strain evidence="4 5">ARSEF4384</strain>
    </source>
</reference>
<dbReference type="EC" id="3.6.1.7" evidence="1"/>
<feature type="active site" evidence="1">
    <location>
        <position position="43"/>
    </location>
</feature>
<feature type="active site" evidence="1">
    <location>
        <position position="61"/>
    </location>
</feature>
<evidence type="ECO:0000256" key="2">
    <source>
        <dbReference type="RuleBase" id="RU004168"/>
    </source>
</evidence>
<comment type="similarity">
    <text evidence="2">Belongs to the acylphosphatase family.</text>
</comment>
<evidence type="ECO:0000259" key="3">
    <source>
        <dbReference type="PROSITE" id="PS51160"/>
    </source>
</evidence>
<gene>
    <name evidence="4" type="ORF">G3M48_005489</name>
</gene>
<feature type="domain" description="Acylphosphatase-like" evidence="3">
    <location>
        <begin position="4"/>
        <end position="138"/>
    </location>
</feature>
<proteinExistence type="inferred from homology"/>
<comment type="catalytic activity">
    <reaction evidence="1">
        <text>an acyl phosphate + H2O = a carboxylate + phosphate + H(+)</text>
        <dbReference type="Rhea" id="RHEA:14965"/>
        <dbReference type="ChEBI" id="CHEBI:15377"/>
        <dbReference type="ChEBI" id="CHEBI:15378"/>
        <dbReference type="ChEBI" id="CHEBI:29067"/>
        <dbReference type="ChEBI" id="CHEBI:43474"/>
        <dbReference type="ChEBI" id="CHEBI:59918"/>
        <dbReference type="EC" id="3.6.1.7"/>
    </reaction>
</comment>
<dbReference type="PROSITE" id="PS00150">
    <property type="entry name" value="ACYLPHOSPHATASE_1"/>
    <property type="match status" value="1"/>
</dbReference>
<dbReference type="EMBL" id="JAAHCF010000365">
    <property type="protein sequence ID" value="KAK8144671.1"/>
    <property type="molecule type" value="Genomic_DNA"/>
</dbReference>
<dbReference type="GO" id="GO:0003998">
    <property type="term" value="F:acylphosphatase activity"/>
    <property type="evidence" value="ECO:0007669"/>
    <property type="project" value="UniProtKB-EC"/>
</dbReference>
<evidence type="ECO:0000313" key="4">
    <source>
        <dbReference type="EMBL" id="KAK8144671.1"/>
    </source>
</evidence>
<dbReference type="SUPFAM" id="SSF54975">
    <property type="entry name" value="Acylphosphatase/BLUF domain-like"/>
    <property type="match status" value="1"/>
</dbReference>
<dbReference type="Proteomes" id="UP001397290">
    <property type="component" value="Unassembled WGS sequence"/>
</dbReference>
<dbReference type="PROSITE" id="PS51160">
    <property type="entry name" value="ACYLPHOSPHATASE_3"/>
    <property type="match status" value="1"/>
</dbReference>
<dbReference type="InterPro" id="IPR036046">
    <property type="entry name" value="Acylphosphatase-like_dom_sf"/>
</dbReference>
<evidence type="ECO:0000256" key="1">
    <source>
        <dbReference type="PROSITE-ProRule" id="PRU00520"/>
    </source>
</evidence>
<comment type="caution">
    <text evidence="4">The sequence shown here is derived from an EMBL/GenBank/DDBJ whole genome shotgun (WGS) entry which is preliminary data.</text>
</comment>
<sequence>MVKRVYFVALGGTVQGVGFRQVLSSTFYLSHCHAGMLTKSSVRYFTRQKAQAYGLTGWCRNTPDNKASARAPFKTQPLFSIGMLTRSGQVEGEVQGEEASVDKLLKDVGQGPSGATVVRLTQETRDVVADEAGFAVRH</sequence>
<dbReference type="InterPro" id="IPR001792">
    <property type="entry name" value="Acylphosphatase-like_dom"/>
</dbReference>
<evidence type="ECO:0000313" key="5">
    <source>
        <dbReference type="Proteomes" id="UP001397290"/>
    </source>
</evidence>
<dbReference type="Gene3D" id="3.30.70.100">
    <property type="match status" value="1"/>
</dbReference>
<keyword evidence="1" id="KW-0378">Hydrolase</keyword>
<protein>
    <recommendedName>
        <fullName evidence="1">acylphosphatase</fullName>
        <ecNumber evidence="1">3.6.1.7</ecNumber>
    </recommendedName>
</protein>
<accession>A0AAW0RRP6</accession>
<keyword evidence="5" id="KW-1185">Reference proteome</keyword>
<dbReference type="AlphaFoldDB" id="A0AAW0RRP6"/>
<dbReference type="Pfam" id="PF00708">
    <property type="entry name" value="Acylphosphatase"/>
    <property type="match status" value="1"/>
</dbReference>
<dbReference type="InterPro" id="IPR017968">
    <property type="entry name" value="Acylphosphatase_CS"/>
</dbReference>
<organism evidence="4 5">
    <name type="scientific">Beauveria asiatica</name>
    <dbReference type="NCBI Taxonomy" id="1069075"/>
    <lineage>
        <taxon>Eukaryota</taxon>
        <taxon>Fungi</taxon>
        <taxon>Dikarya</taxon>
        <taxon>Ascomycota</taxon>
        <taxon>Pezizomycotina</taxon>
        <taxon>Sordariomycetes</taxon>
        <taxon>Hypocreomycetidae</taxon>
        <taxon>Hypocreales</taxon>
        <taxon>Cordycipitaceae</taxon>
        <taxon>Beauveria</taxon>
    </lineage>
</organism>
<name>A0AAW0RRP6_9HYPO</name>